<evidence type="ECO:0000313" key="2">
    <source>
        <dbReference type="Proteomes" id="UP000001192"/>
    </source>
</evidence>
<proteinExistence type="predicted"/>
<dbReference type="HOGENOM" id="CLU_2010981_0_0_4"/>
<keyword evidence="2" id="KW-1185">Reference proteome</keyword>
<name>B2JSI8_PARP8</name>
<dbReference type="EMBL" id="CP001044">
    <property type="protein sequence ID" value="ACC74008.1"/>
    <property type="molecule type" value="Genomic_DNA"/>
</dbReference>
<dbReference type="AlphaFoldDB" id="B2JSI8"/>
<gene>
    <name evidence="1" type="ordered locus">Bphy_4907</name>
</gene>
<protein>
    <submittedName>
        <fullName evidence="1">Uncharacterized protein</fullName>
    </submittedName>
</protein>
<evidence type="ECO:0000313" key="1">
    <source>
        <dbReference type="EMBL" id="ACC74008.1"/>
    </source>
</evidence>
<sequence length="123" mass="13730">MGMPAPTTGFPTSCNSVRSLPTRVRRASYVYSSGGQTLLQRRPPRINTLQGVRNGHLYLFANSGREHAAVNYTFGATKYQRHRSRGVSAVCLDRLAEHAISRDDELLPWLVEASRILKILDFG</sequence>
<dbReference type="KEGG" id="bph:Bphy_4907"/>
<reference evidence="2" key="1">
    <citation type="journal article" date="2014" name="Stand. Genomic Sci.">
        <title>Complete genome sequence of Burkholderia phymatum STM815(T), a broad host range and efficient nitrogen-fixing symbiont of Mimosa species.</title>
        <authorList>
            <person name="Moulin L."/>
            <person name="Klonowska A."/>
            <person name="Caroline B."/>
            <person name="Booth K."/>
            <person name="Vriezen J.A."/>
            <person name="Melkonian R."/>
            <person name="James E.K."/>
            <person name="Young J.P."/>
            <person name="Bena G."/>
            <person name="Hauser L."/>
            <person name="Land M."/>
            <person name="Kyrpides N."/>
            <person name="Bruce D."/>
            <person name="Chain P."/>
            <person name="Copeland A."/>
            <person name="Pitluck S."/>
            <person name="Woyke T."/>
            <person name="Lizotte-Waniewski M."/>
            <person name="Bristow J."/>
            <person name="Riley M."/>
        </authorList>
    </citation>
    <scope>NUCLEOTIDE SEQUENCE [LARGE SCALE GENOMIC DNA]</scope>
    <source>
        <strain evidence="2">DSM 17167 / CIP 108236 / LMG 21445 / STM815</strain>
    </source>
</reference>
<organism evidence="1 2">
    <name type="scientific">Paraburkholderia phymatum (strain DSM 17167 / CIP 108236 / LMG 21445 / STM815)</name>
    <name type="common">Burkholderia phymatum</name>
    <dbReference type="NCBI Taxonomy" id="391038"/>
    <lineage>
        <taxon>Bacteria</taxon>
        <taxon>Pseudomonadati</taxon>
        <taxon>Pseudomonadota</taxon>
        <taxon>Betaproteobacteria</taxon>
        <taxon>Burkholderiales</taxon>
        <taxon>Burkholderiaceae</taxon>
        <taxon>Paraburkholderia</taxon>
    </lineage>
</organism>
<accession>B2JSI8</accession>
<dbReference type="Proteomes" id="UP000001192">
    <property type="component" value="Chromosome 2"/>
</dbReference>